<dbReference type="Gene3D" id="1.20.120.340">
    <property type="entry name" value="Flagellar protein FliS"/>
    <property type="match status" value="1"/>
</dbReference>
<keyword evidence="8" id="KW-1185">Reference proteome</keyword>
<dbReference type="PANTHER" id="PTHR34773:SF1">
    <property type="entry name" value="FLAGELLAR SECRETION CHAPERONE FLIS"/>
    <property type="match status" value="1"/>
</dbReference>
<dbReference type="SUPFAM" id="SSF101116">
    <property type="entry name" value="Flagellar export chaperone FliS"/>
    <property type="match status" value="1"/>
</dbReference>
<evidence type="ECO:0000256" key="1">
    <source>
        <dbReference type="ARBA" id="ARBA00004514"/>
    </source>
</evidence>
<evidence type="ECO:0000313" key="8">
    <source>
        <dbReference type="Proteomes" id="UP000295525"/>
    </source>
</evidence>
<dbReference type="EMBL" id="SMAJ01000007">
    <property type="protein sequence ID" value="TCT06965.1"/>
    <property type="molecule type" value="Genomic_DNA"/>
</dbReference>
<dbReference type="AlphaFoldDB" id="A0A4R3M6Q8"/>
<dbReference type="PANTHER" id="PTHR34773">
    <property type="entry name" value="FLAGELLAR SECRETION CHAPERONE FLIS"/>
    <property type="match status" value="1"/>
</dbReference>
<keyword evidence="7" id="KW-0969">Cilium</keyword>
<evidence type="ECO:0000256" key="5">
    <source>
        <dbReference type="ARBA" id="ARBA00023186"/>
    </source>
</evidence>
<dbReference type="PIRSF" id="PIRSF039090">
    <property type="entry name" value="Flis"/>
    <property type="match status" value="1"/>
</dbReference>
<gene>
    <name evidence="7" type="ORF">EDC26_10720</name>
</gene>
<proteinExistence type="inferred from homology"/>
<sequence>MFGSRQGVHAYANVGIETGAATASPHKLIIMLFDGAMLAIATGLQHMNAGNIPAKGKSISHAITIIDGGLRACLDKENGGSIAENLDALYEYMSRRLLVANLNNQPEILEEVHHLLHDLKQAWEEMDTATVAAESLA</sequence>
<protein>
    <recommendedName>
        <fullName evidence="6">Flagellar secretion chaperone FliS</fullName>
    </recommendedName>
</protein>
<dbReference type="InterPro" id="IPR003713">
    <property type="entry name" value="FliS"/>
</dbReference>
<keyword evidence="7" id="KW-0966">Cell projection</keyword>
<comment type="subcellular location">
    <subcellularLocation>
        <location evidence="1 6">Cytoplasm</location>
        <location evidence="1 6">Cytosol</location>
    </subcellularLocation>
</comment>
<dbReference type="GO" id="GO:0005829">
    <property type="term" value="C:cytosol"/>
    <property type="evidence" value="ECO:0007669"/>
    <property type="project" value="UniProtKB-SubCell"/>
</dbReference>
<evidence type="ECO:0000256" key="4">
    <source>
        <dbReference type="ARBA" id="ARBA00022795"/>
    </source>
</evidence>
<dbReference type="InterPro" id="IPR036584">
    <property type="entry name" value="FliS_sf"/>
</dbReference>
<dbReference type="GO" id="GO:0071973">
    <property type="term" value="P:bacterial-type flagellum-dependent cell motility"/>
    <property type="evidence" value="ECO:0007669"/>
    <property type="project" value="TreeGrafter"/>
</dbReference>
<keyword evidence="3 6" id="KW-0963">Cytoplasm</keyword>
<comment type="caution">
    <text evidence="7">The sequence shown here is derived from an EMBL/GenBank/DDBJ whole genome shotgun (WGS) entry which is preliminary data.</text>
</comment>
<evidence type="ECO:0000256" key="6">
    <source>
        <dbReference type="PIRNR" id="PIRNR039090"/>
    </source>
</evidence>
<reference evidence="7 8" key="1">
    <citation type="submission" date="2019-03" db="EMBL/GenBank/DDBJ databases">
        <title>Genomic Encyclopedia of Type Strains, Phase IV (KMG-IV): sequencing the most valuable type-strain genomes for metagenomic binning, comparative biology and taxonomic classification.</title>
        <authorList>
            <person name="Goeker M."/>
        </authorList>
    </citation>
    <scope>NUCLEOTIDE SEQUENCE [LARGE SCALE GENOMIC DNA]</scope>
    <source>
        <strain evidence="7 8">DSM 24591</strain>
    </source>
</reference>
<dbReference type="Pfam" id="PF02561">
    <property type="entry name" value="FliS"/>
    <property type="match status" value="1"/>
</dbReference>
<evidence type="ECO:0000313" key="7">
    <source>
        <dbReference type="EMBL" id="TCT06965.1"/>
    </source>
</evidence>
<comment type="similarity">
    <text evidence="2 6">Belongs to the FliS family.</text>
</comment>
<dbReference type="RefSeq" id="WP_132582376.1">
    <property type="nucleotide sequence ID" value="NZ_SMAJ01000007.1"/>
</dbReference>
<keyword evidence="5" id="KW-0143">Chaperone</keyword>
<keyword evidence="4 6" id="KW-1005">Bacterial flagellum biogenesis</keyword>
<keyword evidence="7" id="KW-0282">Flagellum</keyword>
<accession>A0A4R3M6Q8</accession>
<evidence type="ECO:0000256" key="2">
    <source>
        <dbReference type="ARBA" id="ARBA00008787"/>
    </source>
</evidence>
<name>A0A4R3M6Q8_9BURK</name>
<dbReference type="GO" id="GO:0044780">
    <property type="term" value="P:bacterial-type flagellum assembly"/>
    <property type="evidence" value="ECO:0007669"/>
    <property type="project" value="InterPro"/>
</dbReference>
<organism evidence="7 8">
    <name type="scientific">Paralcaligenes ureilyticus</name>
    <dbReference type="NCBI Taxonomy" id="627131"/>
    <lineage>
        <taxon>Bacteria</taxon>
        <taxon>Pseudomonadati</taxon>
        <taxon>Pseudomonadota</taxon>
        <taxon>Betaproteobacteria</taxon>
        <taxon>Burkholderiales</taxon>
        <taxon>Alcaligenaceae</taxon>
        <taxon>Paralcaligenes</taxon>
    </lineage>
</organism>
<dbReference type="NCBIfam" id="TIGR00208">
    <property type="entry name" value="fliS"/>
    <property type="match status" value="1"/>
</dbReference>
<evidence type="ECO:0000256" key="3">
    <source>
        <dbReference type="ARBA" id="ARBA00022490"/>
    </source>
</evidence>
<dbReference type="CDD" id="cd16098">
    <property type="entry name" value="FliS"/>
    <property type="match status" value="1"/>
</dbReference>
<dbReference type="Proteomes" id="UP000295525">
    <property type="component" value="Unassembled WGS sequence"/>
</dbReference>
<dbReference type="OrthoDB" id="9792010at2"/>